<name>A0A1U7HAB4_9CYAN</name>
<protein>
    <submittedName>
        <fullName evidence="2">Putative glutamate--cysteine ligase</fullName>
    </submittedName>
</protein>
<dbReference type="InterPro" id="IPR050141">
    <property type="entry name" value="GCL_type2/YbdK_subfam"/>
</dbReference>
<dbReference type="OrthoDB" id="569147at2"/>
<dbReference type="AlphaFoldDB" id="A0A1U7HAB4"/>
<evidence type="ECO:0000313" key="2">
    <source>
        <dbReference type="EMBL" id="OKH20481.1"/>
    </source>
</evidence>
<dbReference type="EMBL" id="MRCB01000029">
    <property type="protein sequence ID" value="OKH20481.1"/>
    <property type="molecule type" value="Genomic_DNA"/>
</dbReference>
<dbReference type="InterPro" id="IPR014746">
    <property type="entry name" value="Gln_synth/guanido_kin_cat_dom"/>
</dbReference>
<dbReference type="Proteomes" id="UP000186868">
    <property type="component" value="Unassembled WGS sequence"/>
</dbReference>
<comment type="caution">
    <text evidence="2">The sequence shown here is derived from an EMBL/GenBank/DDBJ whole genome shotgun (WGS) entry which is preliminary data.</text>
</comment>
<proteinExistence type="predicted"/>
<keyword evidence="2" id="KW-0436">Ligase</keyword>
<dbReference type="SUPFAM" id="SSF55931">
    <property type="entry name" value="Glutamine synthetase/guanido kinase"/>
    <property type="match status" value="1"/>
</dbReference>
<dbReference type="Gene3D" id="3.30.590.20">
    <property type="match status" value="1"/>
</dbReference>
<evidence type="ECO:0000313" key="3">
    <source>
        <dbReference type="Proteomes" id="UP000186868"/>
    </source>
</evidence>
<sequence length="384" mass="43889">MLLSKGFEVEMYTGTPEGDIVGLSDRIVRDLEGFVREPDSRNVEYTTAPLCCYDRLLCAILRPRRQLRKYLQKIGNYTLIPGSTLSLGGGDRFYRSDPNNPYHDYIEQTYGTTVVTASIHMNVGIDDPEDLLQACRLIRVEAPLYLALSASSPFFDGKATGYHSTRWHIFPKTPAQIPLFESHAHFIRWTEEQLAKGTMQNVRHLWSSVRPNGDRRPYCLNRLELRICDLITNPISLLAVMALLEARLTQLLQDPSLDPLQLSRLPAATRAEDLIAITNANEEAAAHRSLDAQLRHWQDGRKILAREWIEEIYQEVLPIAKQRGIACFLSPVKKILREGNQAQQWMQQYEAGWDIRSIITRAIQTTELQEQELEHKLCQPLLVA</sequence>
<gene>
    <name evidence="2" type="ORF">NIES593_18360</name>
</gene>
<organism evidence="2 3">
    <name type="scientific">Hydrococcus rivularis NIES-593</name>
    <dbReference type="NCBI Taxonomy" id="1921803"/>
    <lineage>
        <taxon>Bacteria</taxon>
        <taxon>Bacillati</taxon>
        <taxon>Cyanobacteriota</taxon>
        <taxon>Cyanophyceae</taxon>
        <taxon>Pleurocapsales</taxon>
        <taxon>Hydrococcaceae</taxon>
        <taxon>Hydrococcus</taxon>
    </lineage>
</organism>
<comment type="catalytic activity">
    <reaction evidence="1">
        <text>L-cysteine + L-glutamate + ATP = gamma-L-glutamyl-L-cysteine + ADP + phosphate + H(+)</text>
        <dbReference type="Rhea" id="RHEA:13285"/>
        <dbReference type="ChEBI" id="CHEBI:15378"/>
        <dbReference type="ChEBI" id="CHEBI:29985"/>
        <dbReference type="ChEBI" id="CHEBI:30616"/>
        <dbReference type="ChEBI" id="CHEBI:35235"/>
        <dbReference type="ChEBI" id="CHEBI:43474"/>
        <dbReference type="ChEBI" id="CHEBI:58173"/>
        <dbReference type="ChEBI" id="CHEBI:456216"/>
        <dbReference type="EC" id="6.3.2.2"/>
    </reaction>
</comment>
<dbReference type="InterPro" id="IPR011792">
    <property type="entry name" value="GshA_cyano"/>
</dbReference>
<dbReference type="STRING" id="1921803.NIES593_18360"/>
<dbReference type="InterPro" id="IPR006336">
    <property type="entry name" value="GCS2"/>
</dbReference>
<dbReference type="PANTHER" id="PTHR36510:SF1">
    <property type="entry name" value="GLUTAMATE--CYSTEINE LIGASE 2-RELATED"/>
    <property type="match status" value="1"/>
</dbReference>
<dbReference type="PANTHER" id="PTHR36510">
    <property type="entry name" value="GLUTAMATE--CYSTEINE LIGASE 2-RELATED"/>
    <property type="match status" value="1"/>
</dbReference>
<dbReference type="GO" id="GO:0042398">
    <property type="term" value="P:modified amino acid biosynthetic process"/>
    <property type="evidence" value="ECO:0007669"/>
    <property type="project" value="InterPro"/>
</dbReference>
<dbReference type="Pfam" id="PF04107">
    <property type="entry name" value="GCS2"/>
    <property type="match status" value="1"/>
</dbReference>
<accession>A0A1U7HAB4</accession>
<dbReference type="GO" id="GO:0004357">
    <property type="term" value="F:glutamate-cysteine ligase activity"/>
    <property type="evidence" value="ECO:0007669"/>
    <property type="project" value="UniProtKB-EC"/>
</dbReference>
<dbReference type="NCBIfam" id="TIGR02048">
    <property type="entry name" value="gshA_cyano"/>
    <property type="match status" value="1"/>
</dbReference>
<evidence type="ECO:0000256" key="1">
    <source>
        <dbReference type="ARBA" id="ARBA00048819"/>
    </source>
</evidence>
<keyword evidence="3" id="KW-1185">Reference proteome</keyword>
<reference evidence="2 3" key="1">
    <citation type="submission" date="2016-11" db="EMBL/GenBank/DDBJ databases">
        <title>Draft Genome Sequences of Nine Cyanobacterial Strains from Diverse Habitats.</title>
        <authorList>
            <person name="Zhu T."/>
            <person name="Hou S."/>
            <person name="Lu X."/>
            <person name="Hess W.R."/>
        </authorList>
    </citation>
    <scope>NUCLEOTIDE SEQUENCE [LARGE SCALE GENOMIC DNA]</scope>
    <source>
        <strain evidence="2 3">NIES-593</strain>
    </source>
</reference>
<dbReference type="RefSeq" id="WP_073600962.1">
    <property type="nucleotide sequence ID" value="NZ_MRCB01000029.1"/>
</dbReference>